<keyword evidence="2" id="KW-1185">Reference proteome</keyword>
<gene>
    <name evidence="1" type="ORF">BDY19DRAFT_697219</name>
</gene>
<comment type="caution">
    <text evidence="1">The sequence shown here is derived from an EMBL/GenBank/DDBJ whole genome shotgun (WGS) entry which is preliminary data.</text>
</comment>
<dbReference type="EMBL" id="MU274906">
    <property type="protein sequence ID" value="KAI0091312.1"/>
    <property type="molecule type" value="Genomic_DNA"/>
</dbReference>
<sequence length="390" mass="39665">MLTSLLLPLALTVVFHAYSVSAQGTNATCAASFSWATNSRGQSPCLQAAYLNGGCLTDPQDAFVFSLPEDFHYRPPTAALATPCQCSTVFYSVLAACALCQNRTVLPWSAWETNCSIVYTSAWPVNVPPGTSIPSWAFIDVVTPDTFNATVARALAAANPAESSPAVVPSTSFTFSATGSASADSSAPSSGSGHGSGSGSGSGSGNGSGSGSDNSNTEQKKKSNVGPIVGGVVGGVGGAAILAGTIAFFYIRHQRRSTTTTAAQSRIPLAGPNSGFVPSTANDQYQQPPLTPQMYQPQGTGYPTLLPPQPTQSPGPGPSSATGLLYNPDDPSTFPTTAGGPPSGSGYAPSQYTTGAASSNQVVPVSPFGYQPQQQLQQQGGGRYTGVAEV</sequence>
<evidence type="ECO:0000313" key="1">
    <source>
        <dbReference type="EMBL" id="KAI0091312.1"/>
    </source>
</evidence>
<dbReference type="Proteomes" id="UP001055072">
    <property type="component" value="Unassembled WGS sequence"/>
</dbReference>
<reference evidence="1" key="1">
    <citation type="journal article" date="2021" name="Environ. Microbiol.">
        <title>Gene family expansions and transcriptome signatures uncover fungal adaptations to wood decay.</title>
        <authorList>
            <person name="Hage H."/>
            <person name="Miyauchi S."/>
            <person name="Viragh M."/>
            <person name="Drula E."/>
            <person name="Min B."/>
            <person name="Chaduli D."/>
            <person name="Navarro D."/>
            <person name="Favel A."/>
            <person name="Norest M."/>
            <person name="Lesage-Meessen L."/>
            <person name="Balint B."/>
            <person name="Merenyi Z."/>
            <person name="de Eugenio L."/>
            <person name="Morin E."/>
            <person name="Martinez A.T."/>
            <person name="Baldrian P."/>
            <person name="Stursova M."/>
            <person name="Martinez M.J."/>
            <person name="Novotny C."/>
            <person name="Magnuson J.K."/>
            <person name="Spatafora J.W."/>
            <person name="Maurice S."/>
            <person name="Pangilinan J."/>
            <person name="Andreopoulos W."/>
            <person name="LaButti K."/>
            <person name="Hundley H."/>
            <person name="Na H."/>
            <person name="Kuo A."/>
            <person name="Barry K."/>
            <person name="Lipzen A."/>
            <person name="Henrissat B."/>
            <person name="Riley R."/>
            <person name="Ahrendt S."/>
            <person name="Nagy L.G."/>
            <person name="Grigoriev I.V."/>
            <person name="Martin F."/>
            <person name="Rosso M.N."/>
        </authorList>
    </citation>
    <scope>NUCLEOTIDE SEQUENCE</scope>
    <source>
        <strain evidence="1">CBS 384.51</strain>
    </source>
</reference>
<name>A0ACB8UA95_9APHY</name>
<organism evidence="1 2">
    <name type="scientific">Irpex rosettiformis</name>
    <dbReference type="NCBI Taxonomy" id="378272"/>
    <lineage>
        <taxon>Eukaryota</taxon>
        <taxon>Fungi</taxon>
        <taxon>Dikarya</taxon>
        <taxon>Basidiomycota</taxon>
        <taxon>Agaricomycotina</taxon>
        <taxon>Agaricomycetes</taxon>
        <taxon>Polyporales</taxon>
        <taxon>Irpicaceae</taxon>
        <taxon>Irpex</taxon>
    </lineage>
</organism>
<evidence type="ECO:0000313" key="2">
    <source>
        <dbReference type="Proteomes" id="UP001055072"/>
    </source>
</evidence>
<protein>
    <submittedName>
        <fullName evidence="1">Uncharacterized protein</fullName>
    </submittedName>
</protein>
<proteinExistence type="predicted"/>
<accession>A0ACB8UA95</accession>